<dbReference type="PRINTS" id="PR01994">
    <property type="entry name" value="ANTIREPRESSR"/>
</dbReference>
<dbReference type="EMBL" id="LACI01000405">
    <property type="protein sequence ID" value="KJU86905.1"/>
    <property type="molecule type" value="Genomic_DNA"/>
</dbReference>
<proteinExistence type="predicted"/>
<evidence type="ECO:0000313" key="2">
    <source>
        <dbReference type="EMBL" id="CBL42946.1"/>
    </source>
</evidence>
<protein>
    <submittedName>
        <fullName evidence="2 3">Antirepressor protein</fullName>
    </submittedName>
</protein>
<accession>D7GXF6</accession>
<dbReference type="EMBL" id="FP929063">
    <property type="protein sequence ID" value="CBL42946.1"/>
    <property type="molecule type" value="Genomic_DNA"/>
</dbReference>
<dbReference type="InterPro" id="IPR018875">
    <property type="entry name" value="Antirepressor_Ant_N"/>
</dbReference>
<reference evidence="3 4" key="2">
    <citation type="submission" date="2015-02" db="EMBL/GenBank/DDBJ databases">
        <title>Single-cell genomics of uncultivated deep-branching MTB reveals a conserved set of magnetosome genes.</title>
        <authorList>
            <person name="Kolinko S."/>
            <person name="Richter M."/>
            <person name="Glockner F.O."/>
            <person name="Brachmann A."/>
            <person name="Schuler D."/>
        </authorList>
    </citation>
    <scope>NUCLEOTIDE SEQUENCE [LARGE SCALE GENOMIC DNA]</scope>
    <source>
        <strain evidence="3">TM-1</strain>
    </source>
</reference>
<feature type="domain" description="Antirepressor protein ant N-terminal" evidence="1">
    <location>
        <begin position="1"/>
        <end position="91"/>
    </location>
</feature>
<organism evidence="2">
    <name type="scientific">Candidatus Magnetobacterium bavaricum</name>
    <dbReference type="NCBI Taxonomy" id="29290"/>
    <lineage>
        <taxon>Bacteria</taxon>
        <taxon>Pseudomonadati</taxon>
        <taxon>Nitrospirota</taxon>
        <taxon>Thermodesulfovibrionia</taxon>
        <taxon>Thermodesulfovibrionales</taxon>
        <taxon>Candidatus Magnetobacteriaceae</taxon>
        <taxon>Candidatus Magnetobacterium</taxon>
    </lineage>
</organism>
<gene>
    <name evidence="3" type="ORF">MBAV_000900</name>
    <name evidence="2" type="ORF">mtbajb2F00037</name>
</gene>
<name>D7GXF6_9BACT</name>
<reference evidence="2" key="1">
    <citation type="journal article" date="2010" name="Environ. Microbiol.">
        <title>Cultivation-independent characterization of 'Candidatus Magnetobacterium bavaricum' via ultrastructural, geochemical, ecological and metagenomic methods.</title>
        <authorList>
            <person name="Jogler C."/>
            <person name="Niebler M."/>
            <person name="Lin W."/>
            <person name="Kube M."/>
            <person name="Wanner G."/>
            <person name="Kolinko S."/>
            <person name="Stief P."/>
            <person name="Beck A.J."/>
            <person name="de Beer D."/>
            <person name="Petersen N."/>
            <person name="Pan Y."/>
            <person name="Amann R."/>
            <person name="Reinhardt R."/>
            <person name="Schuler D."/>
        </authorList>
    </citation>
    <scope>NUCLEOTIDE SEQUENCE</scope>
</reference>
<dbReference type="Pfam" id="PF10547">
    <property type="entry name" value="P22_AR_N"/>
    <property type="match status" value="1"/>
</dbReference>
<dbReference type="Proteomes" id="UP000033423">
    <property type="component" value="Unassembled WGS sequence"/>
</dbReference>
<evidence type="ECO:0000313" key="4">
    <source>
        <dbReference type="Proteomes" id="UP000033423"/>
    </source>
</evidence>
<keyword evidence="4" id="KW-1185">Reference proteome</keyword>
<evidence type="ECO:0000259" key="1">
    <source>
        <dbReference type="Pfam" id="PF10547"/>
    </source>
</evidence>
<sequence length="242" mass="28002">MKPIVEALGLQWEAQYKHLKRDEVLSICMSIMDIQIPGDDQVREMVFLPIDYLNGWLFNVSISRVKNTQVKDKLIRYKKECYKVLFNYFMQPALSKTDIDTAIARRKLIENRKNETDCLKALVEYAEANGSKNANWYYVSYTKLATEYAFDNYKHGNKLPKEFRGHLSKQEMQRLIAVEAIIMEVVTAEIAKGTEYHNIYYKTEAALQLFRDLFPPMSCNVLNTTIPYAKKAQPALFTGATA</sequence>
<dbReference type="AlphaFoldDB" id="D7GXF6"/>
<evidence type="ECO:0000313" key="3">
    <source>
        <dbReference type="EMBL" id="KJU86905.1"/>
    </source>
</evidence>